<evidence type="ECO:0000256" key="5">
    <source>
        <dbReference type="SAM" id="SignalP"/>
    </source>
</evidence>
<gene>
    <name evidence="4" type="primary">msrA</name>
    <name evidence="7" type="ORF">ATO8_09618</name>
</gene>
<feature type="domain" description="Peptide methionine sulphoxide reductase MsrA" evidence="6">
    <location>
        <begin position="25"/>
        <end position="171"/>
    </location>
</feature>
<dbReference type="HAMAP" id="MF_01401">
    <property type="entry name" value="MsrA"/>
    <property type="match status" value="1"/>
</dbReference>
<dbReference type="EMBL" id="AQQW01000005">
    <property type="protein sequence ID" value="ETW12791.1"/>
    <property type="molecule type" value="Genomic_DNA"/>
</dbReference>
<dbReference type="GO" id="GO:0033744">
    <property type="term" value="F:L-methionine:thioredoxin-disulfide S-oxidoreductase activity"/>
    <property type="evidence" value="ECO:0007669"/>
    <property type="project" value="RHEA"/>
</dbReference>
<protein>
    <recommendedName>
        <fullName evidence="4">Peptide methionine sulfoxide reductase MsrA</fullName>
        <shortName evidence="4">Protein-methionine-S-oxide reductase</shortName>
        <ecNumber evidence="4">1.8.4.11</ecNumber>
    </recommendedName>
    <alternativeName>
        <fullName evidence="4">Peptide-methionine (S)-S-oxide reductase</fullName>
        <shortName evidence="4">Peptide Met(O) reductase</shortName>
    </alternativeName>
</protein>
<comment type="function">
    <text evidence="4">Has an important function as a repair enzyme for proteins that have been inactivated by oxidation. Catalyzes the reversible oxidation-reduction of methionine sulfoxide in proteins to methionine.</text>
</comment>
<keyword evidence="5" id="KW-0732">Signal</keyword>
<keyword evidence="8" id="KW-1185">Reference proteome</keyword>
<dbReference type="Gene3D" id="3.30.1060.10">
    <property type="entry name" value="Peptide methionine sulphoxide reductase MsrA"/>
    <property type="match status" value="1"/>
</dbReference>
<feature type="chain" id="PRO_5004843184" description="Peptide methionine sulfoxide reductase MsrA" evidence="5">
    <location>
        <begin position="24"/>
        <end position="209"/>
    </location>
</feature>
<comment type="catalytic activity">
    <reaction evidence="3 4">
        <text>[thioredoxin]-disulfide + L-methionine + H2O = L-methionine (S)-S-oxide + [thioredoxin]-dithiol</text>
        <dbReference type="Rhea" id="RHEA:19993"/>
        <dbReference type="Rhea" id="RHEA-COMP:10698"/>
        <dbReference type="Rhea" id="RHEA-COMP:10700"/>
        <dbReference type="ChEBI" id="CHEBI:15377"/>
        <dbReference type="ChEBI" id="CHEBI:29950"/>
        <dbReference type="ChEBI" id="CHEBI:50058"/>
        <dbReference type="ChEBI" id="CHEBI:57844"/>
        <dbReference type="ChEBI" id="CHEBI:58772"/>
        <dbReference type="EC" id="1.8.4.11"/>
    </reaction>
</comment>
<name>W4HKX7_9RHOB</name>
<dbReference type="GO" id="GO:0008113">
    <property type="term" value="F:peptide-methionine (S)-S-oxide reductase activity"/>
    <property type="evidence" value="ECO:0007669"/>
    <property type="project" value="UniProtKB-UniRule"/>
</dbReference>
<accession>W4HKX7</accession>
<evidence type="ECO:0000313" key="8">
    <source>
        <dbReference type="Proteomes" id="UP000019063"/>
    </source>
</evidence>
<feature type="signal peptide" evidence="5">
    <location>
        <begin position="1"/>
        <end position="23"/>
    </location>
</feature>
<organism evidence="7 8">
    <name type="scientific">Roseivivax marinus</name>
    <dbReference type="NCBI Taxonomy" id="1379903"/>
    <lineage>
        <taxon>Bacteria</taxon>
        <taxon>Pseudomonadati</taxon>
        <taxon>Pseudomonadota</taxon>
        <taxon>Alphaproteobacteria</taxon>
        <taxon>Rhodobacterales</taxon>
        <taxon>Roseobacteraceae</taxon>
        <taxon>Roseivivax</taxon>
    </lineage>
</organism>
<reference evidence="7 8" key="1">
    <citation type="journal article" date="2014" name="Antonie Van Leeuwenhoek">
        <title>Roseivivax atlanticus sp. nov., isolated from surface seawater of the Atlantic Ocean.</title>
        <authorList>
            <person name="Li G."/>
            <person name="Lai Q."/>
            <person name="Liu X."/>
            <person name="Sun F."/>
            <person name="Shao Z."/>
        </authorList>
    </citation>
    <scope>NUCLEOTIDE SEQUENCE [LARGE SCALE GENOMIC DNA]</scope>
    <source>
        <strain evidence="7 8">22II-s10s</strain>
    </source>
</reference>
<dbReference type="InterPro" id="IPR002569">
    <property type="entry name" value="Met_Sox_Rdtase_MsrA_dom"/>
</dbReference>
<evidence type="ECO:0000256" key="1">
    <source>
        <dbReference type="ARBA" id="ARBA00023002"/>
    </source>
</evidence>
<dbReference type="SUPFAM" id="SSF55068">
    <property type="entry name" value="Peptide methionine sulfoxide reductase"/>
    <property type="match status" value="1"/>
</dbReference>
<evidence type="ECO:0000256" key="4">
    <source>
        <dbReference type="HAMAP-Rule" id="MF_01401"/>
    </source>
</evidence>
<evidence type="ECO:0000313" key="7">
    <source>
        <dbReference type="EMBL" id="ETW12791.1"/>
    </source>
</evidence>
<dbReference type="Pfam" id="PF01625">
    <property type="entry name" value="PMSR"/>
    <property type="match status" value="1"/>
</dbReference>
<sequence>MRQTAFALAIAAGAVGIGSAASADEITVAGGCFWCVEADFEKVEGVGDVVSGYTGGTVENPTYKQVTAGGTGHYEAAEIEYDPNTVSRRQLYDLFFRSIDPFDDGGQFCDRGNSYRTAIFVDSAEARADAEAAKQAAEQELDREVVTPIIDATPFYEAEDYHQGYYKSTERTLTRFGWIDRADAYEQYRNACRRDERVQEIWGTDAPFV</sequence>
<evidence type="ECO:0000256" key="2">
    <source>
        <dbReference type="ARBA" id="ARBA00047806"/>
    </source>
</evidence>
<dbReference type="EC" id="1.8.4.11" evidence="4"/>
<comment type="catalytic activity">
    <reaction evidence="2 4">
        <text>L-methionyl-[protein] + [thioredoxin]-disulfide + H2O = L-methionyl-(S)-S-oxide-[protein] + [thioredoxin]-dithiol</text>
        <dbReference type="Rhea" id="RHEA:14217"/>
        <dbReference type="Rhea" id="RHEA-COMP:10698"/>
        <dbReference type="Rhea" id="RHEA-COMP:10700"/>
        <dbReference type="Rhea" id="RHEA-COMP:12313"/>
        <dbReference type="Rhea" id="RHEA-COMP:12315"/>
        <dbReference type="ChEBI" id="CHEBI:15377"/>
        <dbReference type="ChEBI" id="CHEBI:16044"/>
        <dbReference type="ChEBI" id="CHEBI:29950"/>
        <dbReference type="ChEBI" id="CHEBI:44120"/>
        <dbReference type="ChEBI" id="CHEBI:50058"/>
        <dbReference type="EC" id="1.8.4.11"/>
    </reaction>
</comment>
<dbReference type="RefSeq" id="WP_043844152.1">
    <property type="nucleotide sequence ID" value="NZ_AQQW01000005.1"/>
</dbReference>
<dbReference type="eggNOG" id="COG0225">
    <property type="taxonomic scope" value="Bacteria"/>
</dbReference>
<comment type="similarity">
    <text evidence="4">Belongs to the MsrA Met sulfoxide reductase family.</text>
</comment>
<evidence type="ECO:0000259" key="6">
    <source>
        <dbReference type="Pfam" id="PF01625"/>
    </source>
</evidence>
<feature type="active site" evidence="4">
    <location>
        <position position="32"/>
    </location>
</feature>
<dbReference type="STRING" id="1379903.ATO8_09618"/>
<dbReference type="NCBIfam" id="TIGR00401">
    <property type="entry name" value="msrA"/>
    <property type="match status" value="1"/>
</dbReference>
<proteinExistence type="inferred from homology"/>
<dbReference type="InterPro" id="IPR036509">
    <property type="entry name" value="Met_Sox_Rdtase_MsrA_sf"/>
</dbReference>
<dbReference type="PATRIC" id="fig|1317118.6.peg.1985"/>
<comment type="caution">
    <text evidence="7">The sequence shown here is derived from an EMBL/GenBank/DDBJ whole genome shotgun (WGS) entry which is preliminary data.</text>
</comment>
<dbReference type="AlphaFoldDB" id="W4HKX7"/>
<evidence type="ECO:0000256" key="3">
    <source>
        <dbReference type="ARBA" id="ARBA00048782"/>
    </source>
</evidence>
<dbReference type="PANTHER" id="PTHR43774:SF1">
    <property type="entry name" value="PEPTIDE METHIONINE SULFOXIDE REDUCTASE MSRA 2"/>
    <property type="match status" value="1"/>
</dbReference>
<dbReference type="PANTHER" id="PTHR43774">
    <property type="entry name" value="PEPTIDE METHIONINE SULFOXIDE REDUCTASE"/>
    <property type="match status" value="1"/>
</dbReference>
<dbReference type="Proteomes" id="UP000019063">
    <property type="component" value="Unassembled WGS sequence"/>
</dbReference>
<keyword evidence="1 4" id="KW-0560">Oxidoreductase</keyword>